<comment type="caution">
    <text evidence="4">The sequence shown here is derived from an EMBL/GenBank/DDBJ whole genome shotgun (WGS) entry which is preliminary data.</text>
</comment>
<dbReference type="InterPro" id="IPR041378">
    <property type="entry name" value="S-layer_SbsC_C"/>
</dbReference>
<feature type="signal peptide" evidence="2">
    <location>
        <begin position="1"/>
        <end position="21"/>
    </location>
</feature>
<sequence>MAKKKAIKVAAATAIAASSFAAVAPAVTQAATQSEASKAVEYAKWKMWLPFKELSKTGENPTKEPVWASTVKKLIDEAKAEKAKAQKVLNAYKGSDKKKLQDELNYNDKFVTNAQEYIYARWAGDDLLNKKDWDTVVAEALKGSLTGKYKDIRDLNNLYFDFDNDIWAARKQIDKVFGAENKSALKNWYTEPAYKDHAVLVKDAAWAVHFAEKADWWLNNAEAKKDPKHVEYAGERLAEAKRTLIKWTFQLNCLNLLLATITRSLLNMKSNWFQ</sequence>
<feature type="chain" id="PRO_5047493302" description="SbsC C-terminal domain-containing protein" evidence="2">
    <location>
        <begin position="22"/>
        <end position="274"/>
    </location>
</feature>
<evidence type="ECO:0000256" key="2">
    <source>
        <dbReference type="SAM" id="SignalP"/>
    </source>
</evidence>
<evidence type="ECO:0000256" key="1">
    <source>
        <dbReference type="SAM" id="Coils"/>
    </source>
</evidence>
<gene>
    <name evidence="4" type="ORF">J2S17_001006</name>
</gene>
<feature type="coiled-coil region" evidence="1">
    <location>
        <begin position="68"/>
        <end position="95"/>
    </location>
</feature>
<protein>
    <recommendedName>
        <fullName evidence="3">SbsC C-terminal domain-containing protein</fullName>
    </recommendedName>
</protein>
<reference evidence="4 5" key="1">
    <citation type="submission" date="2023-07" db="EMBL/GenBank/DDBJ databases">
        <title>Genomic Encyclopedia of Type Strains, Phase IV (KMG-IV): sequencing the most valuable type-strain genomes for metagenomic binning, comparative biology and taxonomic classification.</title>
        <authorList>
            <person name="Goeker M."/>
        </authorList>
    </citation>
    <scope>NUCLEOTIDE SEQUENCE [LARGE SCALE GENOMIC DNA]</scope>
    <source>
        <strain evidence="4 5">DSM 23494</strain>
    </source>
</reference>
<keyword evidence="5" id="KW-1185">Reference proteome</keyword>
<accession>A0ABU0AEG3</accession>
<evidence type="ECO:0000313" key="5">
    <source>
        <dbReference type="Proteomes" id="UP001238088"/>
    </source>
</evidence>
<dbReference type="EMBL" id="JAUSUB010000003">
    <property type="protein sequence ID" value="MDQ0269136.1"/>
    <property type="molecule type" value="Genomic_DNA"/>
</dbReference>
<evidence type="ECO:0000259" key="3">
    <source>
        <dbReference type="Pfam" id="PF18058"/>
    </source>
</evidence>
<proteinExistence type="predicted"/>
<name>A0ABU0AEG3_9BACI</name>
<organism evidence="4 5">
    <name type="scientific">Cytobacillus purgationiresistens</name>
    <dbReference type="NCBI Taxonomy" id="863449"/>
    <lineage>
        <taxon>Bacteria</taxon>
        <taxon>Bacillati</taxon>
        <taxon>Bacillota</taxon>
        <taxon>Bacilli</taxon>
        <taxon>Bacillales</taxon>
        <taxon>Bacillaceae</taxon>
        <taxon>Cytobacillus</taxon>
    </lineage>
</organism>
<feature type="domain" description="SbsC C-terminal" evidence="3">
    <location>
        <begin position="69"/>
        <end position="193"/>
    </location>
</feature>
<dbReference type="Pfam" id="PF18058">
    <property type="entry name" value="SbsC_C"/>
    <property type="match status" value="1"/>
</dbReference>
<keyword evidence="1" id="KW-0175">Coiled coil</keyword>
<dbReference type="Proteomes" id="UP001238088">
    <property type="component" value="Unassembled WGS sequence"/>
</dbReference>
<dbReference type="RefSeq" id="WP_307472469.1">
    <property type="nucleotide sequence ID" value="NZ_JAUSUB010000003.1"/>
</dbReference>
<evidence type="ECO:0000313" key="4">
    <source>
        <dbReference type="EMBL" id="MDQ0269136.1"/>
    </source>
</evidence>
<keyword evidence="2" id="KW-0732">Signal</keyword>